<dbReference type="InterPro" id="IPR036788">
    <property type="entry name" value="T_IF-3_C_sf"/>
</dbReference>
<evidence type="ECO:0000256" key="2">
    <source>
        <dbReference type="ARBA" id="ARBA00022540"/>
    </source>
</evidence>
<protein>
    <submittedName>
        <fullName evidence="6">Translation initiation factor IF-3, mitochondrial</fullName>
    </submittedName>
</protein>
<evidence type="ECO:0000313" key="6">
    <source>
        <dbReference type="RefSeq" id="XP_018331745.2"/>
    </source>
</evidence>
<feature type="domain" description="Translation initiation factor 3 N-terminal" evidence="4">
    <location>
        <begin position="55"/>
        <end position="122"/>
    </location>
</feature>
<dbReference type="GO" id="GO:0005739">
    <property type="term" value="C:mitochondrion"/>
    <property type="evidence" value="ECO:0007669"/>
    <property type="project" value="TreeGrafter"/>
</dbReference>
<dbReference type="SUPFAM" id="SSF54364">
    <property type="entry name" value="Translation initiation factor IF3, N-terminal domain"/>
    <property type="match status" value="1"/>
</dbReference>
<dbReference type="PANTHER" id="PTHR10938:SF0">
    <property type="entry name" value="TRANSLATION INITIATION FACTOR IF-3, MITOCHONDRIAL"/>
    <property type="match status" value="1"/>
</dbReference>
<reference evidence="6" key="1">
    <citation type="submission" date="2025-08" db="UniProtKB">
        <authorList>
            <consortium name="RefSeq"/>
        </authorList>
    </citation>
    <scope>IDENTIFICATION</scope>
    <source>
        <tissue evidence="6">Entire body</tissue>
    </source>
</reference>
<dbReference type="GeneID" id="108741429"/>
<dbReference type="STRING" id="224129.A0A1W4XHA9"/>
<dbReference type="SUPFAM" id="SSF55200">
    <property type="entry name" value="Translation initiation factor IF3, C-terminal domain"/>
    <property type="match status" value="1"/>
</dbReference>
<dbReference type="KEGG" id="apln:108741429"/>
<keyword evidence="2 6" id="KW-0396">Initiation factor</keyword>
<dbReference type="GO" id="GO:0043022">
    <property type="term" value="F:ribosome binding"/>
    <property type="evidence" value="ECO:0007669"/>
    <property type="project" value="TreeGrafter"/>
</dbReference>
<evidence type="ECO:0000313" key="5">
    <source>
        <dbReference type="Proteomes" id="UP000192223"/>
    </source>
</evidence>
<accession>A0A1W4XHA9</accession>
<dbReference type="GO" id="GO:0070124">
    <property type="term" value="P:mitochondrial translational initiation"/>
    <property type="evidence" value="ECO:0007669"/>
    <property type="project" value="TreeGrafter"/>
</dbReference>
<gene>
    <name evidence="6" type="primary">LOC108741429</name>
</gene>
<dbReference type="Proteomes" id="UP000192223">
    <property type="component" value="Unplaced"/>
</dbReference>
<dbReference type="GO" id="GO:0032790">
    <property type="term" value="P:ribosome disassembly"/>
    <property type="evidence" value="ECO:0007669"/>
    <property type="project" value="TreeGrafter"/>
</dbReference>
<dbReference type="Pfam" id="PF05198">
    <property type="entry name" value="IF3_N"/>
    <property type="match status" value="1"/>
</dbReference>
<dbReference type="Gene3D" id="3.30.110.10">
    <property type="entry name" value="Translation initiation factor 3 (IF-3), C-terminal domain"/>
    <property type="match status" value="1"/>
</dbReference>
<dbReference type="InParanoid" id="A0A1W4XHA9"/>
<comment type="similarity">
    <text evidence="1">Belongs to the IF-3 family.</text>
</comment>
<dbReference type="PANTHER" id="PTHR10938">
    <property type="entry name" value="TRANSLATION INITIATION FACTOR IF-3"/>
    <property type="match status" value="1"/>
</dbReference>
<sequence>MIMTSLVLKNIRSAFLNRSACIILNNSIHSKCFLSKPINQTSLDDEESKKPKKKTIPIPKITLLNADNDSVTVTTLEEAQNISKRRDLKLVKIVDLDTKTQRPIYKLMTAAQLHIEDLKHKEEKKKQSSDFTKGEKILFIGSGISDHDLGIHSKKILKWISKKLEVRIVISGSDNDMSKAEKIYKDLEAKIGSSARLVQKRTKNGEIKFQVIPPKDKNTTVTK</sequence>
<dbReference type="InterPro" id="IPR036787">
    <property type="entry name" value="T_IF-3_N_sf"/>
</dbReference>
<dbReference type="InterPro" id="IPR019814">
    <property type="entry name" value="Translation_initiation_fac_3_N"/>
</dbReference>
<evidence type="ECO:0000256" key="1">
    <source>
        <dbReference type="ARBA" id="ARBA00005439"/>
    </source>
</evidence>
<keyword evidence="3" id="KW-0648">Protein biosynthesis</keyword>
<keyword evidence="5" id="KW-1185">Reference proteome</keyword>
<evidence type="ECO:0000259" key="4">
    <source>
        <dbReference type="Pfam" id="PF05198"/>
    </source>
</evidence>
<name>A0A1W4XHA9_AGRPL</name>
<proteinExistence type="inferred from homology"/>
<dbReference type="InterPro" id="IPR001288">
    <property type="entry name" value="Translation_initiation_fac_3"/>
</dbReference>
<dbReference type="FunCoup" id="A0A1W4XHA9">
    <property type="interactions" value="70"/>
</dbReference>
<dbReference type="CTD" id="36335"/>
<dbReference type="RefSeq" id="XP_018331745.2">
    <property type="nucleotide sequence ID" value="XM_018476243.2"/>
</dbReference>
<organism evidence="5 6">
    <name type="scientific">Agrilus planipennis</name>
    <name type="common">Emerald ash borer</name>
    <name type="synonym">Agrilus marcopoli</name>
    <dbReference type="NCBI Taxonomy" id="224129"/>
    <lineage>
        <taxon>Eukaryota</taxon>
        <taxon>Metazoa</taxon>
        <taxon>Ecdysozoa</taxon>
        <taxon>Arthropoda</taxon>
        <taxon>Hexapoda</taxon>
        <taxon>Insecta</taxon>
        <taxon>Pterygota</taxon>
        <taxon>Neoptera</taxon>
        <taxon>Endopterygota</taxon>
        <taxon>Coleoptera</taxon>
        <taxon>Polyphaga</taxon>
        <taxon>Elateriformia</taxon>
        <taxon>Buprestoidea</taxon>
        <taxon>Buprestidae</taxon>
        <taxon>Agrilinae</taxon>
        <taxon>Agrilus</taxon>
    </lineage>
</organism>
<evidence type="ECO:0000256" key="3">
    <source>
        <dbReference type="ARBA" id="ARBA00022917"/>
    </source>
</evidence>
<dbReference type="Gene3D" id="3.10.20.80">
    <property type="entry name" value="Translation initiation factor 3 (IF-3), N-terminal domain"/>
    <property type="match status" value="1"/>
</dbReference>
<dbReference type="GO" id="GO:0003743">
    <property type="term" value="F:translation initiation factor activity"/>
    <property type="evidence" value="ECO:0007669"/>
    <property type="project" value="UniProtKB-KW"/>
</dbReference>
<dbReference type="OrthoDB" id="21573at2759"/>
<dbReference type="AlphaFoldDB" id="A0A1W4XHA9"/>